<name>A0A6P8HSF5_ACTTE</name>
<reference evidence="4" key="1">
    <citation type="submission" date="2025-08" db="UniProtKB">
        <authorList>
            <consortium name="RefSeq"/>
        </authorList>
    </citation>
    <scope>IDENTIFICATION</scope>
    <source>
        <tissue evidence="4">Tentacle</tissue>
    </source>
</reference>
<feature type="domain" description="Nucleoplasmin-like" evidence="2">
    <location>
        <begin position="2"/>
        <end position="91"/>
    </location>
</feature>
<evidence type="ECO:0000256" key="1">
    <source>
        <dbReference type="SAM" id="MobiDB-lite"/>
    </source>
</evidence>
<gene>
    <name evidence="4" type="primary">LOC116294629</name>
</gene>
<feature type="compositionally biased region" description="Basic and acidic residues" evidence="1">
    <location>
        <begin position="255"/>
        <end position="272"/>
    </location>
</feature>
<evidence type="ECO:0000313" key="4">
    <source>
        <dbReference type="RefSeq" id="XP_031558128.1"/>
    </source>
</evidence>
<dbReference type="KEGG" id="aten:116294629"/>
<dbReference type="InterPro" id="IPR041232">
    <property type="entry name" value="NPL"/>
</dbReference>
<dbReference type="SUPFAM" id="SSF69203">
    <property type="entry name" value="Nucleoplasmin-like core domain"/>
    <property type="match status" value="1"/>
</dbReference>
<feature type="compositionally biased region" description="Basic residues" evidence="1">
    <location>
        <begin position="172"/>
        <end position="185"/>
    </location>
</feature>
<feature type="compositionally biased region" description="Acidic residues" evidence="1">
    <location>
        <begin position="150"/>
        <end position="161"/>
    </location>
</feature>
<dbReference type="Pfam" id="PF17800">
    <property type="entry name" value="NPL"/>
    <property type="match status" value="1"/>
</dbReference>
<dbReference type="GeneID" id="116294629"/>
<dbReference type="Proteomes" id="UP000515163">
    <property type="component" value="Unplaced"/>
</dbReference>
<feature type="compositionally biased region" description="Polar residues" evidence="1">
    <location>
        <begin position="198"/>
        <end position="209"/>
    </location>
</feature>
<evidence type="ECO:0000313" key="3">
    <source>
        <dbReference type="Proteomes" id="UP000515163"/>
    </source>
</evidence>
<dbReference type="OrthoDB" id="1902587at2759"/>
<dbReference type="AlphaFoldDB" id="A0A6P8HSF5"/>
<sequence length="285" mass="31719">MFWGITLDVGKRYTQTVEKSFHLSMAALGFNNTTADPVTIMVEVDKAQFALCTLQPGRIPQQTLDIAFTEGEEITFYTEGNNEVHLTGYLVEEPETIEMDDEDFSIQSDESVSGSDESASDSNKSEDEENDVSSSNESVTLQHLLVGENVSDDDDQSDNDWDPSRDNPSSKAKNKSAKKSQKNKKKETQNAEPKEENVSNGAAVQQSDGLATMLWDDSLDSADESNDYIPEKKKKEQESAKKQSPKKKGKKRKLKESTGSEITRKNEPEKEKKSKKRTSKIGSDS</sequence>
<protein>
    <submittedName>
        <fullName evidence="4">FK506-binding protein 4-like</fullName>
    </submittedName>
</protein>
<dbReference type="RefSeq" id="XP_031558128.1">
    <property type="nucleotide sequence ID" value="XM_031702268.1"/>
</dbReference>
<feature type="compositionally biased region" description="Basic and acidic residues" evidence="1">
    <location>
        <begin position="186"/>
        <end position="197"/>
    </location>
</feature>
<evidence type="ECO:0000259" key="2">
    <source>
        <dbReference type="Pfam" id="PF17800"/>
    </source>
</evidence>
<dbReference type="InterPro" id="IPR036824">
    <property type="entry name" value="Nucleoplasmin_core_dom_sf"/>
</dbReference>
<dbReference type="InParanoid" id="A0A6P8HSF5"/>
<organism evidence="3 4">
    <name type="scientific">Actinia tenebrosa</name>
    <name type="common">Australian red waratah sea anemone</name>
    <dbReference type="NCBI Taxonomy" id="6105"/>
    <lineage>
        <taxon>Eukaryota</taxon>
        <taxon>Metazoa</taxon>
        <taxon>Cnidaria</taxon>
        <taxon>Anthozoa</taxon>
        <taxon>Hexacorallia</taxon>
        <taxon>Actiniaria</taxon>
        <taxon>Actiniidae</taxon>
        <taxon>Actinia</taxon>
    </lineage>
</organism>
<feature type="region of interest" description="Disordered" evidence="1">
    <location>
        <begin position="106"/>
        <end position="285"/>
    </location>
</feature>
<keyword evidence="3" id="KW-1185">Reference proteome</keyword>
<dbReference type="Gene3D" id="2.60.120.340">
    <property type="entry name" value="Nucleoplasmin core domain"/>
    <property type="match status" value="1"/>
</dbReference>
<feature type="compositionally biased region" description="Basic and acidic residues" evidence="1">
    <location>
        <begin position="229"/>
        <end position="241"/>
    </location>
</feature>
<feature type="compositionally biased region" description="Low complexity" evidence="1">
    <location>
        <begin position="108"/>
        <end position="122"/>
    </location>
</feature>
<accession>A0A6P8HSF5</accession>
<feature type="compositionally biased region" description="Basic residues" evidence="1">
    <location>
        <begin position="243"/>
        <end position="254"/>
    </location>
</feature>
<proteinExistence type="predicted"/>
<feature type="compositionally biased region" description="Acidic residues" evidence="1">
    <location>
        <begin position="217"/>
        <end position="226"/>
    </location>
</feature>